<reference evidence="1" key="1">
    <citation type="journal article" date="2020" name="Stud. Mycol.">
        <title>101 Dothideomycetes genomes: a test case for predicting lifestyles and emergence of pathogens.</title>
        <authorList>
            <person name="Haridas S."/>
            <person name="Albert R."/>
            <person name="Binder M."/>
            <person name="Bloem J."/>
            <person name="Labutti K."/>
            <person name="Salamov A."/>
            <person name="Andreopoulos B."/>
            <person name="Baker S."/>
            <person name="Barry K."/>
            <person name="Bills G."/>
            <person name="Bluhm B."/>
            <person name="Cannon C."/>
            <person name="Castanera R."/>
            <person name="Culley D."/>
            <person name="Daum C."/>
            <person name="Ezra D."/>
            <person name="Gonzalez J."/>
            <person name="Henrissat B."/>
            <person name="Kuo A."/>
            <person name="Liang C."/>
            <person name="Lipzen A."/>
            <person name="Lutzoni F."/>
            <person name="Magnuson J."/>
            <person name="Mondo S."/>
            <person name="Nolan M."/>
            <person name="Ohm R."/>
            <person name="Pangilinan J."/>
            <person name="Park H.-J."/>
            <person name="Ramirez L."/>
            <person name="Alfaro M."/>
            <person name="Sun H."/>
            <person name="Tritt A."/>
            <person name="Yoshinaga Y."/>
            <person name="Zwiers L.-H."/>
            <person name="Turgeon B."/>
            <person name="Goodwin S."/>
            <person name="Spatafora J."/>
            <person name="Crous P."/>
            <person name="Grigoriev I."/>
        </authorList>
    </citation>
    <scope>NUCLEOTIDE SEQUENCE</scope>
    <source>
        <strain evidence="1">CBS 113818</strain>
    </source>
</reference>
<protein>
    <submittedName>
        <fullName evidence="1">Uncharacterized protein</fullName>
    </submittedName>
</protein>
<dbReference type="OrthoDB" id="10497369at2759"/>
<proteinExistence type="predicted"/>
<gene>
    <name evidence="1" type="ORF">CC86DRAFT_416423</name>
</gene>
<name>A0A6A7A0T1_9PLEO</name>
<sequence>MTEESNCTAVPATAALPKPDKKNVNLFDLTILVYSLSTRATDTIIENATKDLPLAMTKLEMAERILPCNHPQRQKHIDNVANIQKLVAYGKELRAVIGAEREAYSANMPEYSTGLFADYNQTCVVRFLGLVNVACAKMKEVCPAIASSPQFKTLEGLQSHFECWSDAIREVSEGKW</sequence>
<dbReference type="EMBL" id="MU006225">
    <property type="protein sequence ID" value="KAF2826723.1"/>
    <property type="molecule type" value="Genomic_DNA"/>
</dbReference>
<organism evidence="1 2">
    <name type="scientific">Ophiobolus disseminans</name>
    <dbReference type="NCBI Taxonomy" id="1469910"/>
    <lineage>
        <taxon>Eukaryota</taxon>
        <taxon>Fungi</taxon>
        <taxon>Dikarya</taxon>
        <taxon>Ascomycota</taxon>
        <taxon>Pezizomycotina</taxon>
        <taxon>Dothideomycetes</taxon>
        <taxon>Pleosporomycetidae</taxon>
        <taxon>Pleosporales</taxon>
        <taxon>Pleosporineae</taxon>
        <taxon>Phaeosphaeriaceae</taxon>
        <taxon>Ophiobolus</taxon>
    </lineage>
</organism>
<accession>A0A6A7A0T1</accession>
<dbReference type="AlphaFoldDB" id="A0A6A7A0T1"/>
<evidence type="ECO:0000313" key="2">
    <source>
        <dbReference type="Proteomes" id="UP000799424"/>
    </source>
</evidence>
<dbReference type="Proteomes" id="UP000799424">
    <property type="component" value="Unassembled WGS sequence"/>
</dbReference>
<keyword evidence="2" id="KW-1185">Reference proteome</keyword>
<evidence type="ECO:0000313" key="1">
    <source>
        <dbReference type="EMBL" id="KAF2826723.1"/>
    </source>
</evidence>